<comment type="caution">
    <text evidence="6">The sequence shown here is derived from an EMBL/GenBank/DDBJ whole genome shotgun (WGS) entry which is preliminary data.</text>
</comment>
<sequence>MVAQAIVFTLAALAATASAQTYRRTGACPQLGCIWPPDQSEFIAGQVFDIRLEVQAPANGSAPFNGGVPYPEFVLEIGGHGTELTPISNFYQIAEPPVEEHSFSYYEDLFYEQNKTKTLVHALSKSYRHVTLYNPGEYVLKLSYNGGMTTIAHWTVLPLAEKPCAKNVILFIGDGMTSSMATAARMLGHKSINGKYQSRLALDDAPGFGLQMTHSIDSFITDSANSATALYSGKKATVNGLNAYTDSTGDAFNDPKFETVFEMGRRINNAQVGIVSLAAVSDATPAAVVAHTSQRSQSDAIVKQFLEGVTSNFSWTQWDGPDVLFGGGAADFLPRPSNNNESQIDRFAAKGYGVVHDNSSLWELPNTERALGLFSSSTMPTWLDRNVFTKNMETYKAWDGSAGTPDVPGLKDMTLKAIDILHARSKAAGTPFMLMSEAASIDKQMHISDYDRALGELLELDATVRATLQHLKDIGEDENTLVVVTADHGHGFDVFGSADTEFLIAQETNSTKRGAIGTYQQSGLSAYQVAAGNLPTNNTKVVGPHGEGFPVNWSPRYAAAWGLSADVDRFENFVVHDLSNPLPLYSPRENSVELESGDYEANPEDGKGGFFVSGVLPVSGDQGVHSLTDVPVYSWGPGHELFRGIQNSVDIAFK</sequence>
<comment type="similarity">
    <text evidence="4">Belongs to the alkaline phosphatase family.</text>
</comment>
<protein>
    <recommendedName>
        <fullName evidence="1">alkaline phosphatase</fullName>
        <ecNumber evidence="1">3.1.3.1</ecNumber>
    </recommendedName>
</protein>
<dbReference type="EC" id="3.1.3.1" evidence="1"/>
<dbReference type="Gene3D" id="3.40.720.10">
    <property type="entry name" value="Alkaline Phosphatase, subunit A"/>
    <property type="match status" value="1"/>
</dbReference>
<dbReference type="OrthoDB" id="5818554at2759"/>
<keyword evidence="3" id="KW-0862">Zinc</keyword>
<name>A0A1Y2DJP6_9BASI</name>
<dbReference type="Pfam" id="PF00245">
    <property type="entry name" value="Alk_phosphatase"/>
    <property type="match status" value="1"/>
</dbReference>
<dbReference type="PRINTS" id="PR00113">
    <property type="entry name" value="ALKPHPHTASE"/>
</dbReference>
<feature type="active site" description="Phosphoserine intermediate" evidence="2">
    <location>
        <position position="223"/>
    </location>
</feature>
<evidence type="ECO:0000313" key="6">
    <source>
        <dbReference type="EMBL" id="ORY59419.1"/>
    </source>
</evidence>
<dbReference type="AlphaFoldDB" id="A0A1Y2DJP6"/>
<keyword evidence="7" id="KW-1185">Reference proteome</keyword>
<evidence type="ECO:0000256" key="4">
    <source>
        <dbReference type="RuleBase" id="RU003946"/>
    </source>
</evidence>
<feature type="binding site" evidence="3">
    <location>
        <position position="174"/>
    </location>
    <ligand>
        <name>Zn(2+)</name>
        <dbReference type="ChEBI" id="CHEBI:29105"/>
        <label>2</label>
    </ligand>
</feature>
<feature type="binding site" evidence="3">
    <location>
        <position position="446"/>
    </location>
    <ligand>
        <name>Zn(2+)</name>
        <dbReference type="ChEBI" id="CHEBI:29105"/>
        <label>2</label>
    </ligand>
</feature>
<keyword evidence="3" id="KW-0460">Magnesium</keyword>
<feature type="binding site" evidence="3">
    <location>
        <position position="174"/>
    </location>
    <ligand>
        <name>Mg(2+)</name>
        <dbReference type="ChEBI" id="CHEBI:18420"/>
    </ligand>
</feature>
<dbReference type="PANTHER" id="PTHR11596">
    <property type="entry name" value="ALKALINE PHOSPHATASE"/>
    <property type="match status" value="1"/>
</dbReference>
<evidence type="ECO:0000256" key="3">
    <source>
        <dbReference type="PIRSR" id="PIRSR601952-2"/>
    </source>
</evidence>
<proteinExistence type="inferred from homology"/>
<dbReference type="PANTHER" id="PTHR11596:SF72">
    <property type="entry name" value="ALKALINE PHOSPHATASE"/>
    <property type="match status" value="1"/>
</dbReference>
<organism evidence="6 7">
    <name type="scientific">Leucosporidium creatinivorum</name>
    <dbReference type="NCBI Taxonomy" id="106004"/>
    <lineage>
        <taxon>Eukaryota</taxon>
        <taxon>Fungi</taxon>
        <taxon>Dikarya</taxon>
        <taxon>Basidiomycota</taxon>
        <taxon>Pucciniomycotina</taxon>
        <taxon>Microbotryomycetes</taxon>
        <taxon>Leucosporidiales</taxon>
        <taxon>Leucosporidium</taxon>
    </lineage>
</organism>
<evidence type="ECO:0000313" key="7">
    <source>
        <dbReference type="Proteomes" id="UP000193467"/>
    </source>
</evidence>
<feature type="binding site" evidence="3">
    <location>
        <position position="625"/>
    </location>
    <ligand>
        <name>Zn(2+)</name>
        <dbReference type="ChEBI" id="CHEBI:29105"/>
        <label>2</label>
    </ligand>
</feature>
<keyword evidence="5" id="KW-0732">Signal</keyword>
<gene>
    <name evidence="6" type="ORF">BCR35DRAFT_271025</name>
</gene>
<dbReference type="GO" id="GO:0004035">
    <property type="term" value="F:alkaline phosphatase activity"/>
    <property type="evidence" value="ECO:0007669"/>
    <property type="project" value="UniProtKB-EC"/>
</dbReference>
<comment type="cofactor">
    <cofactor evidence="3">
        <name>Zn(2+)</name>
        <dbReference type="ChEBI" id="CHEBI:29105"/>
    </cofactor>
    <text evidence="3">Binds 2 Zn(2+) ions.</text>
</comment>
<evidence type="ECO:0000256" key="5">
    <source>
        <dbReference type="SAM" id="SignalP"/>
    </source>
</evidence>
<dbReference type="Proteomes" id="UP000193467">
    <property type="component" value="Unassembled WGS sequence"/>
</dbReference>
<evidence type="ECO:0000256" key="2">
    <source>
        <dbReference type="PIRSR" id="PIRSR601952-1"/>
    </source>
</evidence>
<reference evidence="6 7" key="1">
    <citation type="submission" date="2016-07" db="EMBL/GenBank/DDBJ databases">
        <title>Pervasive Adenine N6-methylation of Active Genes in Fungi.</title>
        <authorList>
            <consortium name="DOE Joint Genome Institute"/>
            <person name="Mondo S.J."/>
            <person name="Dannebaum R.O."/>
            <person name="Kuo R.C."/>
            <person name="Labutti K."/>
            <person name="Haridas S."/>
            <person name="Kuo A."/>
            <person name="Salamov A."/>
            <person name="Ahrendt S.R."/>
            <person name="Lipzen A."/>
            <person name="Sullivan W."/>
            <person name="Andreopoulos W.B."/>
            <person name="Clum A."/>
            <person name="Lindquist E."/>
            <person name="Daum C."/>
            <person name="Ramamoorthy G.K."/>
            <person name="Gryganskyi A."/>
            <person name="Culley D."/>
            <person name="Magnuson J.K."/>
            <person name="James T.Y."/>
            <person name="O'Malley M.A."/>
            <person name="Stajich J.E."/>
            <person name="Spatafora J.W."/>
            <person name="Visel A."/>
            <person name="Grigoriev I.V."/>
        </authorList>
    </citation>
    <scope>NUCLEOTIDE SEQUENCE [LARGE SCALE GENOMIC DNA]</scope>
    <source>
        <strain evidence="6 7">62-1032</strain>
    </source>
</reference>
<dbReference type="InterPro" id="IPR017850">
    <property type="entry name" value="Alkaline_phosphatase_core_sf"/>
</dbReference>
<feature type="binding site" evidence="3">
    <location>
        <position position="284"/>
    </location>
    <ligand>
        <name>Mg(2+)</name>
        <dbReference type="ChEBI" id="CHEBI:18420"/>
    </ligand>
</feature>
<dbReference type="SUPFAM" id="SSF53649">
    <property type="entry name" value="Alkaline phosphatase-like"/>
    <property type="match status" value="1"/>
</dbReference>
<feature type="signal peptide" evidence="5">
    <location>
        <begin position="1"/>
        <end position="19"/>
    </location>
</feature>
<dbReference type="EMBL" id="MCGR01000076">
    <property type="protein sequence ID" value="ORY59419.1"/>
    <property type="molecule type" value="Genomic_DNA"/>
</dbReference>
<feature type="binding site" evidence="3">
    <location>
        <position position="282"/>
    </location>
    <ligand>
        <name>Mg(2+)</name>
        <dbReference type="ChEBI" id="CHEBI:18420"/>
    </ligand>
</feature>
<feature type="binding site" evidence="3">
    <location>
        <position position="488"/>
    </location>
    <ligand>
        <name>Zn(2+)</name>
        <dbReference type="ChEBI" id="CHEBI:29105"/>
        <label>2</label>
    </ligand>
</feature>
<dbReference type="STRING" id="106004.A0A1Y2DJP6"/>
<evidence type="ECO:0000256" key="1">
    <source>
        <dbReference type="ARBA" id="ARBA00012647"/>
    </source>
</evidence>
<keyword evidence="3" id="KW-0479">Metal-binding</keyword>
<dbReference type="SMART" id="SM00098">
    <property type="entry name" value="alkPPc"/>
    <property type="match status" value="1"/>
</dbReference>
<dbReference type="CDD" id="cd16012">
    <property type="entry name" value="ALP"/>
    <property type="match status" value="1"/>
</dbReference>
<dbReference type="GO" id="GO:0046872">
    <property type="term" value="F:metal ion binding"/>
    <property type="evidence" value="ECO:0007669"/>
    <property type="project" value="UniProtKB-KW"/>
</dbReference>
<comment type="cofactor">
    <cofactor evidence="3">
        <name>Mg(2+)</name>
        <dbReference type="ChEBI" id="CHEBI:18420"/>
    </cofactor>
    <text evidence="3">Binds 1 Mg(2+) ion.</text>
</comment>
<dbReference type="InParanoid" id="A0A1Y2DJP6"/>
<feature type="binding site" evidence="3">
    <location>
        <position position="487"/>
    </location>
    <ligand>
        <name>Zn(2+)</name>
        <dbReference type="ChEBI" id="CHEBI:29105"/>
        <label>2</label>
    </ligand>
</feature>
<feature type="binding site" evidence="3">
    <location>
        <position position="437"/>
    </location>
    <ligand>
        <name>Mg(2+)</name>
        <dbReference type="ChEBI" id="CHEBI:18420"/>
    </ligand>
</feature>
<dbReference type="InterPro" id="IPR001952">
    <property type="entry name" value="Alkaline_phosphatase"/>
</dbReference>
<feature type="binding site" evidence="3">
    <location>
        <position position="442"/>
    </location>
    <ligand>
        <name>Zn(2+)</name>
        <dbReference type="ChEBI" id="CHEBI:29105"/>
        <label>2</label>
    </ligand>
</feature>
<feature type="chain" id="PRO_5012146784" description="alkaline phosphatase" evidence="5">
    <location>
        <begin position="20"/>
        <end position="654"/>
    </location>
</feature>
<accession>A0A1Y2DJP6</accession>